<dbReference type="Proteomes" id="UP000327294">
    <property type="component" value="Chromosome"/>
</dbReference>
<evidence type="ECO:0000313" key="3">
    <source>
        <dbReference type="Proteomes" id="UP000327294"/>
    </source>
</evidence>
<reference evidence="2 3" key="1">
    <citation type="submission" date="2019-10" db="EMBL/GenBank/DDBJ databases">
        <title>Streptomyces sp. strain GY16 isolated from leaves of Broussonetia papyrifera.</title>
        <authorList>
            <person name="Mo P."/>
        </authorList>
    </citation>
    <scope>NUCLEOTIDE SEQUENCE [LARGE SCALE GENOMIC DNA]</scope>
    <source>
        <strain evidence="2 3">GY16</strain>
    </source>
</reference>
<organism evidence="2 3">
    <name type="scientific">Streptomyces phaeolivaceus</name>
    <dbReference type="NCBI Taxonomy" id="2653200"/>
    <lineage>
        <taxon>Bacteria</taxon>
        <taxon>Bacillati</taxon>
        <taxon>Actinomycetota</taxon>
        <taxon>Actinomycetes</taxon>
        <taxon>Kitasatosporales</taxon>
        <taxon>Streptomycetaceae</taxon>
        <taxon>Streptomyces</taxon>
    </lineage>
</organism>
<protein>
    <submittedName>
        <fullName evidence="2">Uncharacterized protein</fullName>
    </submittedName>
</protein>
<accession>A0A5P8JYS8</accession>
<keyword evidence="3" id="KW-1185">Reference proteome</keyword>
<sequence>MTPGPTRVDRIGLFGALLLYTSAAALCLCGPVMLVRAFLADAELLLGGILCTVLCTPVGIALWAYAGLERERNRRLDTVGVASTAEVTDLTAWEDAEDAGVLVGLRISGPGFGTFETTWKRSSDYGLRVGLRFEVVVDPVGSLYRVES</sequence>
<name>A0A5P8JYS8_9ACTN</name>
<evidence type="ECO:0000256" key="1">
    <source>
        <dbReference type="SAM" id="Phobius"/>
    </source>
</evidence>
<proteinExistence type="predicted"/>
<keyword evidence="1" id="KW-0812">Transmembrane</keyword>
<gene>
    <name evidence="2" type="ORF">F9278_05170</name>
</gene>
<dbReference type="EMBL" id="CP045096">
    <property type="protein sequence ID" value="QFQ95672.1"/>
    <property type="molecule type" value="Genomic_DNA"/>
</dbReference>
<keyword evidence="1" id="KW-1133">Transmembrane helix</keyword>
<feature type="transmembrane region" description="Helical" evidence="1">
    <location>
        <begin position="12"/>
        <end position="38"/>
    </location>
</feature>
<dbReference type="KEGG" id="sphv:F9278_05170"/>
<feature type="transmembrane region" description="Helical" evidence="1">
    <location>
        <begin position="44"/>
        <end position="66"/>
    </location>
</feature>
<dbReference type="AlphaFoldDB" id="A0A5P8JYS8"/>
<dbReference type="RefSeq" id="WP_152167204.1">
    <property type="nucleotide sequence ID" value="NZ_CP045096.1"/>
</dbReference>
<evidence type="ECO:0000313" key="2">
    <source>
        <dbReference type="EMBL" id="QFQ95672.1"/>
    </source>
</evidence>
<keyword evidence="1" id="KW-0472">Membrane</keyword>